<dbReference type="Proteomes" id="UP001062846">
    <property type="component" value="Chromosome 3"/>
</dbReference>
<evidence type="ECO:0000313" key="1">
    <source>
        <dbReference type="EMBL" id="KAI8565867.1"/>
    </source>
</evidence>
<protein>
    <submittedName>
        <fullName evidence="1">Uncharacterized protein</fullName>
    </submittedName>
</protein>
<organism evidence="1 2">
    <name type="scientific">Rhododendron molle</name>
    <name type="common">Chinese azalea</name>
    <name type="synonym">Azalea mollis</name>
    <dbReference type="NCBI Taxonomy" id="49168"/>
    <lineage>
        <taxon>Eukaryota</taxon>
        <taxon>Viridiplantae</taxon>
        <taxon>Streptophyta</taxon>
        <taxon>Embryophyta</taxon>
        <taxon>Tracheophyta</taxon>
        <taxon>Spermatophyta</taxon>
        <taxon>Magnoliopsida</taxon>
        <taxon>eudicotyledons</taxon>
        <taxon>Gunneridae</taxon>
        <taxon>Pentapetalae</taxon>
        <taxon>asterids</taxon>
        <taxon>Ericales</taxon>
        <taxon>Ericaceae</taxon>
        <taxon>Ericoideae</taxon>
        <taxon>Rhodoreae</taxon>
        <taxon>Rhododendron</taxon>
    </lineage>
</organism>
<name>A0ACC0PJG0_RHOML</name>
<reference evidence="1" key="1">
    <citation type="submission" date="2022-02" db="EMBL/GenBank/DDBJ databases">
        <title>Plant Genome Project.</title>
        <authorList>
            <person name="Zhang R.-G."/>
        </authorList>
    </citation>
    <scope>NUCLEOTIDE SEQUENCE</scope>
    <source>
        <strain evidence="1">AT1</strain>
    </source>
</reference>
<proteinExistence type="predicted"/>
<dbReference type="EMBL" id="CM046390">
    <property type="protein sequence ID" value="KAI8565867.1"/>
    <property type="molecule type" value="Genomic_DNA"/>
</dbReference>
<sequence>MDAVIRVFKRVSGLYETEGDGKAAGVAFCSIRLLVASTEAINVIGKQGSSIKLIQEGTGASVRVLSTDLVLLNPSLYVLTFFCPSRLTFLLADEVPFYANSDERIVELQGEAHEVLQALEAVVGHLRKFLVDQSVLPLFGKINSPAPPKERPVENWADKSMLLSASQTGMGTDYPLSAKRESLFFDRETHLESHMPSSGISLYGQDPGPAGMRSTGLGHAGGPIVTQIAQTMQIPLAYAEDIIGIGGANIAYIRRTSGAILTVQESRGLPDEITVEIKGTSSQVQAAQQLIQEFISSHKEPVSSSYRRMDTGPRSSYSQLGNTTYPSSSLSAQSYGGYEPSDFGGYGNYRY</sequence>
<gene>
    <name evidence="1" type="ORF">RHMOL_Rhmol03G0294400</name>
</gene>
<comment type="caution">
    <text evidence="1">The sequence shown here is derived from an EMBL/GenBank/DDBJ whole genome shotgun (WGS) entry which is preliminary data.</text>
</comment>
<keyword evidence="2" id="KW-1185">Reference proteome</keyword>
<evidence type="ECO:0000313" key="2">
    <source>
        <dbReference type="Proteomes" id="UP001062846"/>
    </source>
</evidence>
<accession>A0ACC0PJG0</accession>